<dbReference type="PANTHER" id="PTHR33452:SF4">
    <property type="entry name" value="BLL4328 PROTEIN"/>
    <property type="match status" value="1"/>
</dbReference>
<evidence type="ECO:0000313" key="9">
    <source>
        <dbReference type="Proteomes" id="UP000069443"/>
    </source>
</evidence>
<accession>A0A124E1C7</accession>
<dbReference type="InterPro" id="IPR032808">
    <property type="entry name" value="DoxX"/>
</dbReference>
<feature type="transmembrane region" description="Helical" evidence="7">
    <location>
        <begin position="106"/>
        <end position="127"/>
    </location>
</feature>
<evidence type="ECO:0000256" key="2">
    <source>
        <dbReference type="ARBA" id="ARBA00006679"/>
    </source>
</evidence>
<keyword evidence="6 7" id="KW-0472">Membrane</keyword>
<evidence type="ECO:0000313" key="8">
    <source>
        <dbReference type="EMBL" id="GAS93273.1"/>
    </source>
</evidence>
<protein>
    <submittedName>
        <fullName evidence="8">Membrane protein</fullName>
    </submittedName>
</protein>
<evidence type="ECO:0000256" key="6">
    <source>
        <dbReference type="ARBA" id="ARBA00023136"/>
    </source>
</evidence>
<keyword evidence="9" id="KW-1185">Reference proteome</keyword>
<dbReference type="AlphaFoldDB" id="A0A124E1C7"/>
<evidence type="ECO:0000256" key="5">
    <source>
        <dbReference type="ARBA" id="ARBA00022989"/>
    </source>
</evidence>
<reference evidence="9" key="2">
    <citation type="submission" date="2016-02" db="EMBL/GenBank/DDBJ databases">
        <title>Draft genome sequence of five rapidly growing Mycobacterium species.</title>
        <authorList>
            <person name="Katahira K."/>
            <person name="Gotou Y."/>
            <person name="Iida K."/>
            <person name="Ogura Y."/>
            <person name="Hayashi T."/>
        </authorList>
    </citation>
    <scope>NUCLEOTIDE SEQUENCE [LARGE SCALE GENOMIC DNA]</scope>
    <source>
        <strain evidence="9">JCM15298</strain>
    </source>
</reference>
<dbReference type="RefSeq" id="WP_062654606.1">
    <property type="nucleotide sequence ID" value="NZ_BCSY01000009.1"/>
</dbReference>
<dbReference type="STRING" id="228230.RMCC_0239"/>
<keyword evidence="4 7" id="KW-0812">Transmembrane</keyword>
<feature type="transmembrane region" description="Helical" evidence="7">
    <location>
        <begin position="51"/>
        <end position="69"/>
    </location>
</feature>
<keyword evidence="3" id="KW-1003">Cell membrane</keyword>
<keyword evidence="5 7" id="KW-1133">Transmembrane helix</keyword>
<sequence length="135" mass="14545">MASPELETKLTSFAPIVLSVFRIIVSLELLTHAGAHLFGWPADMQAPVGTWPYWYGGVLELITGALLLVGLFTRAAAFLASGVMAFAYFSQHAPESFWPLVNNGEPALLLCFAFFLLVFTGGGALAVDAVRKRKA</sequence>
<feature type="transmembrane region" description="Helical" evidence="7">
    <location>
        <begin position="12"/>
        <end position="31"/>
    </location>
</feature>
<dbReference type="PANTHER" id="PTHR33452">
    <property type="entry name" value="OXIDOREDUCTASE CATD-RELATED"/>
    <property type="match status" value="1"/>
</dbReference>
<reference evidence="9" key="1">
    <citation type="journal article" date="2016" name="Genome Announc.">
        <title>Draft Genome Sequences of Five Rapidly Growing Mycobacterium Species, M. thermoresistibile, M. fortuitum subsp. acetamidolyticum, M. canariasense, M. brisbanense, and M. novocastrense.</title>
        <authorList>
            <person name="Katahira K."/>
            <person name="Ogura Y."/>
            <person name="Gotoh Y."/>
            <person name="Hayashi T."/>
        </authorList>
    </citation>
    <scope>NUCLEOTIDE SEQUENCE [LARGE SCALE GENOMIC DNA]</scope>
    <source>
        <strain evidence="9">JCM15298</strain>
    </source>
</reference>
<organism evidence="8 9">
    <name type="scientific">Mycolicibacterium canariasense</name>
    <name type="common">Mycobacterium canariasense</name>
    <dbReference type="NCBI Taxonomy" id="228230"/>
    <lineage>
        <taxon>Bacteria</taxon>
        <taxon>Bacillati</taxon>
        <taxon>Actinomycetota</taxon>
        <taxon>Actinomycetes</taxon>
        <taxon>Mycobacteriales</taxon>
        <taxon>Mycobacteriaceae</taxon>
        <taxon>Mycolicibacterium</taxon>
    </lineage>
</organism>
<dbReference type="Pfam" id="PF07681">
    <property type="entry name" value="DoxX"/>
    <property type="match status" value="1"/>
</dbReference>
<feature type="transmembrane region" description="Helical" evidence="7">
    <location>
        <begin position="76"/>
        <end position="94"/>
    </location>
</feature>
<name>A0A124E1C7_MYCCR</name>
<comment type="caution">
    <text evidence="8">The sequence shown here is derived from an EMBL/GenBank/DDBJ whole genome shotgun (WGS) entry which is preliminary data.</text>
</comment>
<dbReference type="EMBL" id="BCSY01000009">
    <property type="protein sequence ID" value="GAS93273.1"/>
    <property type="molecule type" value="Genomic_DNA"/>
</dbReference>
<dbReference type="OrthoDB" id="9808524at2"/>
<evidence type="ECO:0000256" key="4">
    <source>
        <dbReference type="ARBA" id="ARBA00022692"/>
    </source>
</evidence>
<evidence type="ECO:0000256" key="3">
    <source>
        <dbReference type="ARBA" id="ARBA00022475"/>
    </source>
</evidence>
<evidence type="ECO:0000256" key="1">
    <source>
        <dbReference type="ARBA" id="ARBA00004651"/>
    </source>
</evidence>
<comment type="subcellular location">
    <subcellularLocation>
        <location evidence="1">Cell membrane</location>
        <topology evidence="1">Multi-pass membrane protein</topology>
    </subcellularLocation>
</comment>
<comment type="similarity">
    <text evidence="2">Belongs to the DoxX family.</text>
</comment>
<gene>
    <name evidence="8" type="ORF">RMCC_0239</name>
</gene>
<evidence type="ECO:0000256" key="7">
    <source>
        <dbReference type="SAM" id="Phobius"/>
    </source>
</evidence>
<dbReference type="InterPro" id="IPR051907">
    <property type="entry name" value="DoxX-like_oxidoreductase"/>
</dbReference>
<proteinExistence type="inferred from homology"/>
<dbReference type="Proteomes" id="UP000069443">
    <property type="component" value="Unassembled WGS sequence"/>
</dbReference>
<dbReference type="GO" id="GO:0005886">
    <property type="term" value="C:plasma membrane"/>
    <property type="evidence" value="ECO:0007669"/>
    <property type="project" value="UniProtKB-SubCell"/>
</dbReference>